<evidence type="ECO:0000313" key="4">
    <source>
        <dbReference type="Proteomes" id="UP001163882"/>
    </source>
</evidence>
<dbReference type="Proteomes" id="UP001163882">
    <property type="component" value="Chromosome"/>
</dbReference>
<dbReference type="SUPFAM" id="SSF48452">
    <property type="entry name" value="TPR-like"/>
    <property type="match status" value="1"/>
</dbReference>
<accession>A0ABY6IUG8</accession>
<dbReference type="Gene3D" id="1.25.40.10">
    <property type="entry name" value="Tetratricopeptide repeat domain"/>
    <property type="match status" value="1"/>
</dbReference>
<evidence type="ECO:0000256" key="1">
    <source>
        <dbReference type="SAM" id="MobiDB-lite"/>
    </source>
</evidence>
<keyword evidence="2" id="KW-0472">Membrane</keyword>
<name>A0ABY6IUG8_9HYPH</name>
<keyword evidence="2" id="KW-0812">Transmembrane</keyword>
<dbReference type="RefSeq" id="WP_264226550.1">
    <property type="nucleotide sequence ID" value="NZ_CP107716.1"/>
</dbReference>
<feature type="region of interest" description="Disordered" evidence="1">
    <location>
        <begin position="1"/>
        <end position="25"/>
    </location>
</feature>
<keyword evidence="4" id="KW-1185">Reference proteome</keyword>
<dbReference type="EMBL" id="CP107716">
    <property type="protein sequence ID" value="UYQ72952.1"/>
    <property type="molecule type" value="Genomic_DNA"/>
</dbReference>
<organism evidence="3 4">
    <name type="scientific">Pelagibacterium flavum</name>
    <dbReference type="NCBI Taxonomy" id="2984530"/>
    <lineage>
        <taxon>Bacteria</taxon>
        <taxon>Pseudomonadati</taxon>
        <taxon>Pseudomonadota</taxon>
        <taxon>Alphaproteobacteria</taxon>
        <taxon>Hyphomicrobiales</taxon>
        <taxon>Devosiaceae</taxon>
        <taxon>Pelagibacterium</taxon>
    </lineage>
</organism>
<protein>
    <recommendedName>
        <fullName evidence="5">Tetratricopeptide repeat-like domain-containing protein</fullName>
    </recommendedName>
</protein>
<proteinExistence type="predicted"/>
<dbReference type="InterPro" id="IPR011990">
    <property type="entry name" value="TPR-like_helical_dom_sf"/>
</dbReference>
<evidence type="ECO:0000313" key="3">
    <source>
        <dbReference type="EMBL" id="UYQ72952.1"/>
    </source>
</evidence>
<feature type="transmembrane region" description="Helical" evidence="2">
    <location>
        <begin position="36"/>
        <end position="53"/>
    </location>
</feature>
<keyword evidence="2" id="KW-1133">Transmembrane helix</keyword>
<evidence type="ECO:0008006" key="5">
    <source>
        <dbReference type="Google" id="ProtNLM"/>
    </source>
</evidence>
<evidence type="ECO:0000256" key="2">
    <source>
        <dbReference type="SAM" id="Phobius"/>
    </source>
</evidence>
<gene>
    <name evidence="3" type="ORF">OF122_04075</name>
</gene>
<sequence>MLTLAERSAPYRPAGPLGRGPLNALSRMDPPERTKIFVAIIVVVTIVAAFAMLPNTEEKAQVLLSQGRVAEAVALYEAKRETTRLNPFEAYSLAGLYQTQGETGMLTRLLEEEVAIRPQSDWARPMLVDIYRAHGSYGNEARILAQLFAQSPTEGTYRRLIGLYRLDGDRTGERVTIELGRANGLASEHDLARLERLKSTLAMDESAQWRSSDLAGPRFAQETLR</sequence>
<reference evidence="3" key="1">
    <citation type="submission" date="2022-10" db="EMBL/GenBank/DDBJ databases">
        <title>YIM 151497 complete genome.</title>
        <authorList>
            <person name="Chen X."/>
        </authorList>
    </citation>
    <scope>NUCLEOTIDE SEQUENCE</scope>
    <source>
        <strain evidence="3">YIM 151497</strain>
    </source>
</reference>